<dbReference type="EMBL" id="CM047906">
    <property type="protein sequence ID" value="KAJ0087249.1"/>
    <property type="molecule type" value="Genomic_DNA"/>
</dbReference>
<evidence type="ECO:0000313" key="2">
    <source>
        <dbReference type="Proteomes" id="UP001164250"/>
    </source>
</evidence>
<organism evidence="1 2">
    <name type="scientific">Pistacia atlantica</name>
    <dbReference type="NCBI Taxonomy" id="434234"/>
    <lineage>
        <taxon>Eukaryota</taxon>
        <taxon>Viridiplantae</taxon>
        <taxon>Streptophyta</taxon>
        <taxon>Embryophyta</taxon>
        <taxon>Tracheophyta</taxon>
        <taxon>Spermatophyta</taxon>
        <taxon>Magnoliopsida</taxon>
        <taxon>eudicotyledons</taxon>
        <taxon>Gunneridae</taxon>
        <taxon>Pentapetalae</taxon>
        <taxon>rosids</taxon>
        <taxon>malvids</taxon>
        <taxon>Sapindales</taxon>
        <taxon>Anacardiaceae</taxon>
        <taxon>Pistacia</taxon>
    </lineage>
</organism>
<proteinExistence type="predicted"/>
<dbReference type="Proteomes" id="UP001164250">
    <property type="component" value="Chromosome 10"/>
</dbReference>
<gene>
    <name evidence="1" type="ORF">Patl1_08179</name>
</gene>
<accession>A0ACC1AKN6</accession>
<evidence type="ECO:0000313" key="1">
    <source>
        <dbReference type="EMBL" id="KAJ0087249.1"/>
    </source>
</evidence>
<protein>
    <submittedName>
        <fullName evidence="1">Uncharacterized protein</fullName>
    </submittedName>
</protein>
<comment type="caution">
    <text evidence="1">The sequence shown here is derived from an EMBL/GenBank/DDBJ whole genome shotgun (WGS) entry which is preliminary data.</text>
</comment>
<reference evidence="2" key="1">
    <citation type="journal article" date="2023" name="G3 (Bethesda)">
        <title>Genome assembly and association tests identify interacting loci associated with vigor, precocity, and sex in interspecific pistachio rootstocks.</title>
        <authorList>
            <person name="Palmer W."/>
            <person name="Jacygrad E."/>
            <person name="Sagayaradj S."/>
            <person name="Cavanaugh K."/>
            <person name="Han R."/>
            <person name="Bertier L."/>
            <person name="Beede B."/>
            <person name="Kafkas S."/>
            <person name="Golino D."/>
            <person name="Preece J."/>
            <person name="Michelmore R."/>
        </authorList>
    </citation>
    <scope>NUCLEOTIDE SEQUENCE [LARGE SCALE GENOMIC DNA]</scope>
</reference>
<name>A0ACC1AKN6_9ROSI</name>
<sequence>MSQGRGSANLALFSAAVVLCLLLVSVENVNAATYTVGGAGGWNFNVANWPKGKSFRAGDILVFNYNPTIHNVVAVNGGSYSSCKTPGRAKVFKSGKDRIKLVRGQNFFICSFSGHCQSGMKIAVNAV</sequence>
<keyword evidence="2" id="KW-1185">Reference proteome</keyword>